<dbReference type="InParanoid" id="H3G9T4"/>
<dbReference type="EC" id="3.1.2.6" evidence="5"/>
<dbReference type="InterPro" id="IPR001279">
    <property type="entry name" value="Metallo-B-lactamas"/>
</dbReference>
<dbReference type="EMBL" id="DS566048">
    <property type="status" value="NOT_ANNOTATED_CDS"/>
    <property type="molecule type" value="Genomic_DNA"/>
</dbReference>
<evidence type="ECO:0000256" key="4">
    <source>
        <dbReference type="ARBA" id="ARBA00006759"/>
    </source>
</evidence>
<sequence length="259" mass="28366">MQVELVPVLSDNYAYLLIDPTNHVAAAVDPVDAEKVYTRAQELQVTISMILTTHSHWDHAGGNRDLVDLVQARENREIPVIGGPGDAVEAQTRSVTDGDSVKLGDLEVKAYFTPCHTRDHVLYHCQDALFTGDTLFIAGCGRFFSGNPAEMHYALNEVVAKLPEETKIYCGHEYTASNLRFAAHVEPNNDVVQKKLTWALEKTKAGEPTVPSTVKEELATNPFMRVTEAGVQTFANGEKDPAKVMGVVRAAKDSFAIGK</sequence>
<evidence type="ECO:0000256" key="3">
    <source>
        <dbReference type="ARBA" id="ARBA00004963"/>
    </source>
</evidence>
<protein>
    <recommendedName>
        <fullName evidence="5">hydroxyacylglutathione hydrolase</fullName>
        <ecNumber evidence="5">3.1.2.6</ecNumber>
    </recommendedName>
    <alternativeName>
        <fullName evidence="9">Glyoxalase II</fullName>
    </alternativeName>
</protein>
<keyword evidence="6" id="KW-0479">Metal-binding</keyword>
<evidence type="ECO:0000256" key="6">
    <source>
        <dbReference type="ARBA" id="ARBA00022723"/>
    </source>
</evidence>
<dbReference type="GO" id="GO:0046872">
    <property type="term" value="F:metal ion binding"/>
    <property type="evidence" value="ECO:0007669"/>
    <property type="project" value="UniProtKB-KW"/>
</dbReference>
<dbReference type="AlphaFoldDB" id="H3G9T4"/>
<comment type="catalytic activity">
    <reaction evidence="1">
        <text>an S-(2-hydroxyacyl)glutathione + H2O = a 2-hydroxy carboxylate + glutathione + H(+)</text>
        <dbReference type="Rhea" id="RHEA:21864"/>
        <dbReference type="ChEBI" id="CHEBI:15377"/>
        <dbReference type="ChEBI" id="CHEBI:15378"/>
        <dbReference type="ChEBI" id="CHEBI:57925"/>
        <dbReference type="ChEBI" id="CHEBI:58896"/>
        <dbReference type="ChEBI" id="CHEBI:71261"/>
        <dbReference type="EC" id="3.1.2.6"/>
    </reaction>
</comment>
<dbReference type="NCBIfam" id="TIGR03413">
    <property type="entry name" value="GSH_gloB"/>
    <property type="match status" value="1"/>
</dbReference>
<dbReference type="Pfam" id="PF00753">
    <property type="entry name" value="Lactamase_B"/>
    <property type="match status" value="1"/>
</dbReference>
<dbReference type="InterPro" id="IPR032282">
    <property type="entry name" value="HAGH_C"/>
</dbReference>
<reference evidence="11" key="2">
    <citation type="submission" date="2015-06" db="UniProtKB">
        <authorList>
            <consortium name="EnsemblProtists"/>
        </authorList>
    </citation>
    <scope>IDENTIFICATION</scope>
    <source>
        <strain evidence="11">Pr102</strain>
    </source>
</reference>
<dbReference type="EnsemblProtists" id="Phyra71827">
    <property type="protein sequence ID" value="Phyra71827"/>
    <property type="gene ID" value="Phyra71827"/>
</dbReference>
<organism evidence="11 12">
    <name type="scientific">Phytophthora ramorum</name>
    <name type="common">Sudden oak death agent</name>
    <dbReference type="NCBI Taxonomy" id="164328"/>
    <lineage>
        <taxon>Eukaryota</taxon>
        <taxon>Sar</taxon>
        <taxon>Stramenopiles</taxon>
        <taxon>Oomycota</taxon>
        <taxon>Peronosporomycetes</taxon>
        <taxon>Peronosporales</taxon>
        <taxon>Peronosporaceae</taxon>
        <taxon>Phytophthora</taxon>
    </lineage>
</organism>
<dbReference type="InterPro" id="IPR017782">
    <property type="entry name" value="Hydroxyacylglutathione_Hdrlase"/>
</dbReference>
<dbReference type="OMA" id="NYIWLLQ"/>
<evidence type="ECO:0000256" key="1">
    <source>
        <dbReference type="ARBA" id="ARBA00001623"/>
    </source>
</evidence>
<reference evidence="12" key="1">
    <citation type="journal article" date="2006" name="Science">
        <title>Phytophthora genome sequences uncover evolutionary origins and mechanisms of pathogenesis.</title>
        <authorList>
            <person name="Tyler B.M."/>
            <person name="Tripathy S."/>
            <person name="Zhang X."/>
            <person name="Dehal P."/>
            <person name="Jiang R.H."/>
            <person name="Aerts A."/>
            <person name="Arredondo F.D."/>
            <person name="Baxter L."/>
            <person name="Bensasson D."/>
            <person name="Beynon J.L."/>
            <person name="Chapman J."/>
            <person name="Damasceno C.M."/>
            <person name="Dorrance A.E."/>
            <person name="Dou D."/>
            <person name="Dickerman A.W."/>
            <person name="Dubchak I.L."/>
            <person name="Garbelotto M."/>
            <person name="Gijzen M."/>
            <person name="Gordon S.G."/>
            <person name="Govers F."/>
            <person name="Grunwald N.J."/>
            <person name="Huang W."/>
            <person name="Ivors K.L."/>
            <person name="Jones R.W."/>
            <person name="Kamoun S."/>
            <person name="Krampis K."/>
            <person name="Lamour K.H."/>
            <person name="Lee M.K."/>
            <person name="McDonald W.H."/>
            <person name="Medina M."/>
            <person name="Meijer H.J."/>
            <person name="Nordberg E.K."/>
            <person name="Maclean D.J."/>
            <person name="Ospina-Giraldo M.D."/>
            <person name="Morris P.F."/>
            <person name="Phuntumart V."/>
            <person name="Putnam N.H."/>
            <person name="Rash S."/>
            <person name="Rose J.K."/>
            <person name="Sakihama Y."/>
            <person name="Salamov A.A."/>
            <person name="Savidor A."/>
            <person name="Scheuring C.F."/>
            <person name="Smith B.M."/>
            <person name="Sobral B.W."/>
            <person name="Terry A."/>
            <person name="Torto-Alalibo T.A."/>
            <person name="Win J."/>
            <person name="Xu Z."/>
            <person name="Zhang H."/>
            <person name="Grigoriev I.V."/>
            <person name="Rokhsar D.S."/>
            <person name="Boore J.L."/>
        </authorList>
    </citation>
    <scope>NUCLEOTIDE SEQUENCE [LARGE SCALE GENOMIC DNA]</scope>
    <source>
        <strain evidence="12">Pr102</strain>
    </source>
</reference>
<dbReference type="PANTHER" id="PTHR11935:SF94">
    <property type="entry name" value="TENZING NORGAY, ISOFORM C"/>
    <property type="match status" value="1"/>
</dbReference>
<dbReference type="Pfam" id="PF16123">
    <property type="entry name" value="HAGH_C"/>
    <property type="match status" value="1"/>
</dbReference>
<name>H3G9T4_PHYRM</name>
<keyword evidence="12" id="KW-1185">Reference proteome</keyword>
<evidence type="ECO:0000256" key="8">
    <source>
        <dbReference type="ARBA" id="ARBA00022833"/>
    </source>
</evidence>
<evidence type="ECO:0000313" key="11">
    <source>
        <dbReference type="EnsemblProtists" id="Phyra71827"/>
    </source>
</evidence>
<dbReference type="VEuPathDB" id="FungiDB:KRP22_11637"/>
<evidence type="ECO:0000256" key="5">
    <source>
        <dbReference type="ARBA" id="ARBA00011917"/>
    </source>
</evidence>
<dbReference type="VEuPathDB" id="FungiDB:KRP23_11134"/>
<comment type="pathway">
    <text evidence="3">Secondary metabolite metabolism; methylglyoxal degradation; (R)-lactate from methylglyoxal: step 2/2.</text>
</comment>
<dbReference type="Gene3D" id="3.60.15.10">
    <property type="entry name" value="Ribonuclease Z/Hydroxyacylglutathione hydrolase-like"/>
    <property type="match status" value="1"/>
</dbReference>
<keyword evidence="7" id="KW-0378">Hydrolase</keyword>
<dbReference type="SUPFAM" id="SSF56281">
    <property type="entry name" value="Metallo-hydrolase/oxidoreductase"/>
    <property type="match status" value="1"/>
</dbReference>
<comment type="similarity">
    <text evidence="4">Belongs to the metallo-beta-lactamase superfamily. Glyoxalase II family.</text>
</comment>
<keyword evidence="8" id="KW-0862">Zinc</keyword>
<comment type="cofactor">
    <cofactor evidence="2">
        <name>Zn(2+)</name>
        <dbReference type="ChEBI" id="CHEBI:29105"/>
    </cofactor>
</comment>
<dbReference type="PIRSF" id="PIRSF005457">
    <property type="entry name" value="Glx"/>
    <property type="match status" value="1"/>
</dbReference>
<evidence type="ECO:0000256" key="9">
    <source>
        <dbReference type="ARBA" id="ARBA00031044"/>
    </source>
</evidence>
<dbReference type="Proteomes" id="UP000005238">
    <property type="component" value="Unassembled WGS sequence"/>
</dbReference>
<evidence type="ECO:0000259" key="10">
    <source>
        <dbReference type="SMART" id="SM00849"/>
    </source>
</evidence>
<dbReference type="HAMAP" id="MF_01374">
    <property type="entry name" value="Glyoxalase_2"/>
    <property type="match status" value="1"/>
</dbReference>
<accession>H3G9T4</accession>
<dbReference type="STRING" id="164328.H3G9T4"/>
<dbReference type="eggNOG" id="KOG0813">
    <property type="taxonomic scope" value="Eukaryota"/>
</dbReference>
<dbReference type="SMART" id="SM00849">
    <property type="entry name" value="Lactamase_B"/>
    <property type="match status" value="1"/>
</dbReference>
<proteinExistence type="inferred from homology"/>
<dbReference type="CDD" id="cd07723">
    <property type="entry name" value="hydroxyacylglutathione_hydrolase_MBL-fold"/>
    <property type="match status" value="1"/>
</dbReference>
<dbReference type="PANTHER" id="PTHR11935">
    <property type="entry name" value="BETA LACTAMASE DOMAIN"/>
    <property type="match status" value="1"/>
</dbReference>
<dbReference type="GO" id="GO:0004416">
    <property type="term" value="F:hydroxyacylglutathione hydrolase activity"/>
    <property type="evidence" value="ECO:0000318"/>
    <property type="project" value="GO_Central"/>
</dbReference>
<evidence type="ECO:0000256" key="2">
    <source>
        <dbReference type="ARBA" id="ARBA00001947"/>
    </source>
</evidence>
<dbReference type="GO" id="GO:0019243">
    <property type="term" value="P:methylglyoxal catabolic process to D-lactate via S-lactoyl-glutathione"/>
    <property type="evidence" value="ECO:0007669"/>
    <property type="project" value="InterPro"/>
</dbReference>
<dbReference type="HOGENOM" id="CLU_030571_4_0_1"/>
<feature type="domain" description="Metallo-beta-lactamase" evidence="10">
    <location>
        <begin position="11"/>
        <end position="172"/>
    </location>
</feature>
<dbReference type="InterPro" id="IPR036866">
    <property type="entry name" value="RibonucZ/Hydroxyglut_hydro"/>
</dbReference>
<dbReference type="InterPro" id="IPR035680">
    <property type="entry name" value="Clx_II_MBL"/>
</dbReference>
<evidence type="ECO:0000256" key="7">
    <source>
        <dbReference type="ARBA" id="ARBA00022801"/>
    </source>
</evidence>
<evidence type="ECO:0000313" key="12">
    <source>
        <dbReference type="Proteomes" id="UP000005238"/>
    </source>
</evidence>